<protein>
    <submittedName>
        <fullName evidence="3">Uncharacterized protein LOC113068180 isoform X2</fullName>
    </submittedName>
</protein>
<reference evidence="3" key="1">
    <citation type="submission" date="2025-08" db="UniProtKB">
        <authorList>
            <consortium name="RefSeq"/>
        </authorList>
    </citation>
    <scope>IDENTIFICATION</scope>
    <source>
        <strain evidence="3">Wakin</strain>
        <tissue evidence="3">Muscle</tissue>
    </source>
</reference>
<keyword evidence="2" id="KW-1185">Reference proteome</keyword>
<dbReference type="GeneID" id="113068180"/>
<evidence type="ECO:0000256" key="1">
    <source>
        <dbReference type="SAM" id="MobiDB-lite"/>
    </source>
</evidence>
<organism evidence="2 3">
    <name type="scientific">Carassius auratus</name>
    <name type="common">Goldfish</name>
    <dbReference type="NCBI Taxonomy" id="7957"/>
    <lineage>
        <taxon>Eukaryota</taxon>
        <taxon>Metazoa</taxon>
        <taxon>Chordata</taxon>
        <taxon>Craniata</taxon>
        <taxon>Vertebrata</taxon>
        <taxon>Euteleostomi</taxon>
        <taxon>Actinopterygii</taxon>
        <taxon>Neopterygii</taxon>
        <taxon>Teleostei</taxon>
        <taxon>Ostariophysi</taxon>
        <taxon>Cypriniformes</taxon>
        <taxon>Cyprinidae</taxon>
        <taxon>Cyprininae</taxon>
        <taxon>Carassius</taxon>
    </lineage>
</organism>
<evidence type="ECO:0000313" key="3">
    <source>
        <dbReference type="RefSeq" id="XP_026096632.1"/>
    </source>
</evidence>
<dbReference type="AlphaFoldDB" id="A0A6P6MJI6"/>
<dbReference type="RefSeq" id="XP_026096632.1">
    <property type="nucleotide sequence ID" value="XM_026240847.1"/>
</dbReference>
<sequence length="139" mass="16657">MPSEYISICMRFTSAESKRKESAKKLEAFQSRMAHAKRFSQIPMSKCMRDLCKEEDYTFLNCLGKQDERLEDSTCLESEYQEKQEERIRHRQEREQLEREKQCEKEEQQKDFQKKVVLQDLGLDPGSENESVKHLLMRL</sequence>
<dbReference type="Proteomes" id="UP000515129">
    <property type="component" value="Chromosome 4"/>
</dbReference>
<feature type="region of interest" description="Disordered" evidence="1">
    <location>
        <begin position="81"/>
        <end position="110"/>
    </location>
</feature>
<accession>A0A6P6MJI6</accession>
<proteinExistence type="predicted"/>
<name>A0A6P6MJI6_CARAU</name>
<evidence type="ECO:0000313" key="2">
    <source>
        <dbReference type="Proteomes" id="UP000515129"/>
    </source>
</evidence>
<gene>
    <name evidence="3" type="primary">LOC113068180</name>
</gene>